<accession>A0AAN6V5U1</accession>
<feature type="region of interest" description="Disordered" evidence="1">
    <location>
        <begin position="31"/>
        <end position="79"/>
    </location>
</feature>
<reference evidence="3" key="2">
    <citation type="submission" date="2023-05" db="EMBL/GenBank/DDBJ databases">
        <authorList>
            <consortium name="Lawrence Berkeley National Laboratory"/>
            <person name="Steindorff A."/>
            <person name="Hensen N."/>
            <person name="Bonometti L."/>
            <person name="Westerberg I."/>
            <person name="Brannstrom I.O."/>
            <person name="Guillou S."/>
            <person name="Cros-Aarteil S."/>
            <person name="Calhoun S."/>
            <person name="Haridas S."/>
            <person name="Kuo A."/>
            <person name="Mondo S."/>
            <person name="Pangilinan J."/>
            <person name="Riley R."/>
            <person name="Labutti K."/>
            <person name="Andreopoulos B."/>
            <person name="Lipzen A."/>
            <person name="Chen C."/>
            <person name="Yanf M."/>
            <person name="Daum C."/>
            <person name="Ng V."/>
            <person name="Clum A."/>
            <person name="Ohm R."/>
            <person name="Martin F."/>
            <person name="Silar P."/>
            <person name="Natvig D."/>
            <person name="Lalanne C."/>
            <person name="Gautier V."/>
            <person name="Ament-Velasquez S.L."/>
            <person name="Kruys A."/>
            <person name="Hutchinson M.I."/>
            <person name="Powell A.J."/>
            <person name="Barry K."/>
            <person name="Miller A.N."/>
            <person name="Grigoriev I.V."/>
            <person name="Debuchy R."/>
            <person name="Gladieux P."/>
            <person name="Thoren M.H."/>
            <person name="Johannesson H."/>
        </authorList>
    </citation>
    <scope>NUCLEOTIDE SEQUENCE</scope>
    <source>
        <strain evidence="3">CBS 141.50</strain>
    </source>
</reference>
<organism evidence="3 4">
    <name type="scientific">Dichotomopilus funicola</name>
    <dbReference type="NCBI Taxonomy" id="1934379"/>
    <lineage>
        <taxon>Eukaryota</taxon>
        <taxon>Fungi</taxon>
        <taxon>Dikarya</taxon>
        <taxon>Ascomycota</taxon>
        <taxon>Pezizomycotina</taxon>
        <taxon>Sordariomycetes</taxon>
        <taxon>Sordariomycetidae</taxon>
        <taxon>Sordariales</taxon>
        <taxon>Chaetomiaceae</taxon>
        <taxon>Dichotomopilus</taxon>
    </lineage>
</organism>
<evidence type="ECO:0000256" key="1">
    <source>
        <dbReference type="SAM" id="MobiDB-lite"/>
    </source>
</evidence>
<evidence type="ECO:0000256" key="2">
    <source>
        <dbReference type="SAM" id="Phobius"/>
    </source>
</evidence>
<proteinExistence type="predicted"/>
<feature type="transmembrane region" description="Helical" evidence="2">
    <location>
        <begin position="98"/>
        <end position="117"/>
    </location>
</feature>
<dbReference type="EMBL" id="MU853570">
    <property type="protein sequence ID" value="KAK4145287.1"/>
    <property type="molecule type" value="Genomic_DNA"/>
</dbReference>
<evidence type="ECO:0000313" key="4">
    <source>
        <dbReference type="Proteomes" id="UP001302676"/>
    </source>
</evidence>
<keyword evidence="2" id="KW-1133">Transmembrane helix</keyword>
<gene>
    <name evidence="3" type="ORF">C8A04DRAFT_27047</name>
</gene>
<name>A0AAN6V5U1_9PEZI</name>
<evidence type="ECO:0000313" key="3">
    <source>
        <dbReference type="EMBL" id="KAK4145287.1"/>
    </source>
</evidence>
<dbReference type="Proteomes" id="UP001302676">
    <property type="component" value="Unassembled WGS sequence"/>
</dbReference>
<keyword evidence="2" id="KW-0472">Membrane</keyword>
<reference evidence="3" key="1">
    <citation type="journal article" date="2023" name="Mol. Phylogenet. Evol.">
        <title>Genome-scale phylogeny and comparative genomics of the fungal order Sordariales.</title>
        <authorList>
            <person name="Hensen N."/>
            <person name="Bonometti L."/>
            <person name="Westerberg I."/>
            <person name="Brannstrom I.O."/>
            <person name="Guillou S."/>
            <person name="Cros-Aarteil S."/>
            <person name="Calhoun S."/>
            <person name="Haridas S."/>
            <person name="Kuo A."/>
            <person name="Mondo S."/>
            <person name="Pangilinan J."/>
            <person name="Riley R."/>
            <person name="LaButti K."/>
            <person name="Andreopoulos B."/>
            <person name="Lipzen A."/>
            <person name="Chen C."/>
            <person name="Yan M."/>
            <person name="Daum C."/>
            <person name="Ng V."/>
            <person name="Clum A."/>
            <person name="Steindorff A."/>
            <person name="Ohm R.A."/>
            <person name="Martin F."/>
            <person name="Silar P."/>
            <person name="Natvig D.O."/>
            <person name="Lalanne C."/>
            <person name="Gautier V."/>
            <person name="Ament-Velasquez S.L."/>
            <person name="Kruys A."/>
            <person name="Hutchinson M.I."/>
            <person name="Powell A.J."/>
            <person name="Barry K."/>
            <person name="Miller A.N."/>
            <person name="Grigoriev I.V."/>
            <person name="Debuchy R."/>
            <person name="Gladieux P."/>
            <person name="Hiltunen Thoren M."/>
            <person name="Johannesson H."/>
        </authorList>
    </citation>
    <scope>NUCLEOTIDE SEQUENCE</scope>
    <source>
        <strain evidence="3">CBS 141.50</strain>
    </source>
</reference>
<dbReference type="RefSeq" id="XP_062638658.1">
    <property type="nucleotide sequence ID" value="XM_062780150.1"/>
</dbReference>
<keyword evidence="2" id="KW-0812">Transmembrane</keyword>
<keyword evidence="4" id="KW-1185">Reference proteome</keyword>
<sequence length="134" mass="14545">MAAALHIRIPTLQTLPLPSIILRCTTLNPQPFKTSPSPFSTTRITRNTNTNTNTSSTGASANGRTNANGNGDVNANGNPSYPKFSLKSIVPNPRMRKAIMAGLVVMAGMEGYMWVTYWPQIMGWVGYGGEEKKE</sequence>
<feature type="compositionally biased region" description="Low complexity" evidence="1">
    <location>
        <begin position="40"/>
        <end position="78"/>
    </location>
</feature>
<comment type="caution">
    <text evidence="3">The sequence shown here is derived from an EMBL/GenBank/DDBJ whole genome shotgun (WGS) entry which is preliminary data.</text>
</comment>
<protein>
    <submittedName>
        <fullName evidence="3">Uncharacterized protein</fullName>
    </submittedName>
</protein>
<dbReference type="AlphaFoldDB" id="A0AAN6V5U1"/>
<dbReference type="GeneID" id="87816763"/>